<proteinExistence type="predicted"/>
<dbReference type="PANTHER" id="PTHR30006:SF2">
    <property type="entry name" value="ABC TRANSPORTER SUBSTRATE-BINDING PROTEIN"/>
    <property type="match status" value="1"/>
</dbReference>
<dbReference type="AlphaFoldDB" id="A0A8J7WJW8"/>
<dbReference type="SUPFAM" id="SSF53850">
    <property type="entry name" value="Periplasmic binding protein-like II"/>
    <property type="match status" value="1"/>
</dbReference>
<dbReference type="PANTHER" id="PTHR30006">
    <property type="entry name" value="THIAMINE-BINDING PERIPLASMIC PROTEIN-RELATED"/>
    <property type="match status" value="1"/>
</dbReference>
<evidence type="ECO:0000256" key="1">
    <source>
        <dbReference type="ARBA" id="ARBA00022729"/>
    </source>
</evidence>
<dbReference type="RefSeq" id="WP_211463229.1">
    <property type="nucleotide sequence ID" value="NZ_JAGSXH010000001.1"/>
</dbReference>
<accession>A0A8J7WJW8</accession>
<comment type="caution">
    <text evidence="2">The sequence shown here is derived from an EMBL/GenBank/DDBJ whole genome shotgun (WGS) entry which is preliminary data.</text>
</comment>
<protein>
    <submittedName>
        <fullName evidence="2">Extracellular solute-binding protein</fullName>
    </submittedName>
</protein>
<evidence type="ECO:0000313" key="2">
    <source>
        <dbReference type="EMBL" id="MBS2961497.1"/>
    </source>
</evidence>
<dbReference type="Pfam" id="PF13531">
    <property type="entry name" value="SBP_bac_11"/>
    <property type="match status" value="1"/>
</dbReference>
<dbReference type="GO" id="GO:0030975">
    <property type="term" value="F:thiamine binding"/>
    <property type="evidence" value="ECO:0007669"/>
    <property type="project" value="TreeGrafter"/>
</dbReference>
<dbReference type="Gene3D" id="3.40.190.10">
    <property type="entry name" value="Periplasmic binding protein-like II"/>
    <property type="match status" value="2"/>
</dbReference>
<dbReference type="GO" id="GO:0030976">
    <property type="term" value="F:thiamine pyrophosphate binding"/>
    <property type="evidence" value="ECO:0007669"/>
    <property type="project" value="TreeGrafter"/>
</dbReference>
<organism evidence="2 3">
    <name type="scientific">Actinocrinis puniceicyclus</name>
    <dbReference type="NCBI Taxonomy" id="977794"/>
    <lineage>
        <taxon>Bacteria</taxon>
        <taxon>Bacillati</taxon>
        <taxon>Actinomycetota</taxon>
        <taxon>Actinomycetes</taxon>
        <taxon>Catenulisporales</taxon>
        <taxon>Actinospicaceae</taxon>
        <taxon>Actinocrinis</taxon>
    </lineage>
</organism>
<dbReference type="GO" id="GO:0030288">
    <property type="term" value="C:outer membrane-bounded periplasmic space"/>
    <property type="evidence" value="ECO:0007669"/>
    <property type="project" value="TreeGrafter"/>
</dbReference>
<gene>
    <name evidence="2" type="ORF">KGA66_00465</name>
</gene>
<name>A0A8J7WJW8_9ACTN</name>
<dbReference type="Proteomes" id="UP000677913">
    <property type="component" value="Unassembled WGS sequence"/>
</dbReference>
<dbReference type="EMBL" id="JAGSXH010000001">
    <property type="protein sequence ID" value="MBS2961497.1"/>
    <property type="molecule type" value="Genomic_DNA"/>
</dbReference>
<reference evidence="2" key="1">
    <citation type="submission" date="2021-04" db="EMBL/GenBank/DDBJ databases">
        <title>Genome based classification of Actinospica acidithermotolerans sp. nov., an actinobacterium isolated from an Indonesian hot spring.</title>
        <authorList>
            <person name="Kusuma A.B."/>
            <person name="Putra K.E."/>
            <person name="Nafisah S."/>
            <person name="Loh J."/>
            <person name="Nouioui I."/>
            <person name="Goodfellow M."/>
        </authorList>
    </citation>
    <scope>NUCLEOTIDE SEQUENCE</scope>
    <source>
        <strain evidence="2">DSM 45618</strain>
    </source>
</reference>
<keyword evidence="1" id="KW-0732">Signal</keyword>
<dbReference type="GO" id="GO:0015888">
    <property type="term" value="P:thiamine transport"/>
    <property type="evidence" value="ECO:0007669"/>
    <property type="project" value="TreeGrafter"/>
</dbReference>
<sequence>MRAVIRIRKQHIERHHTAHSTRHRSTEQHRPAGRATLSILLAALGLVAAACGSNTATNASATTGSATAESPARTGAALSLTLYTSVTQNTVDSVVAGFKAAHPGSNVTVFRATTGALNARLAADQRTGGVRADVVWGTDPLSMQSYAAQQLLRSHPIALPPNVPAKYATDALYPTRLLYLVIVARKGLTALPTTWSDLASPAYRGKVAIPDPAAAGSALAALGYFAQAPGYGMDFYRRLKANGAVQVATIPEVVTDVAQGRYALGISLDSQVRSAQSAGSPVQIVWPKPGAITLYSPIAVTSASKNADAAGAFLRYVLSTDAQRRIAATGWQPVLPGIPGPPIPAGAGQVTANWPNLFGHQHDLLGEYQSIFGL</sequence>
<keyword evidence="3" id="KW-1185">Reference proteome</keyword>
<evidence type="ECO:0000313" key="3">
    <source>
        <dbReference type="Proteomes" id="UP000677913"/>
    </source>
</evidence>